<dbReference type="OrthoDB" id="10421500at2759"/>
<gene>
    <name evidence="2" type="ORF">EHS25_001149</name>
</gene>
<feature type="region of interest" description="Disordered" evidence="1">
    <location>
        <begin position="96"/>
        <end position="118"/>
    </location>
</feature>
<dbReference type="AlphaFoldDB" id="A0A427YHR4"/>
<name>A0A427YHR4_9TREE</name>
<reference evidence="2 3" key="1">
    <citation type="submission" date="2018-11" db="EMBL/GenBank/DDBJ databases">
        <title>Genome sequence of Saitozyma podzolica DSM 27192.</title>
        <authorList>
            <person name="Aliyu H."/>
            <person name="Gorte O."/>
            <person name="Ochsenreither K."/>
        </authorList>
    </citation>
    <scope>NUCLEOTIDE SEQUENCE [LARGE SCALE GENOMIC DNA]</scope>
    <source>
        <strain evidence="2 3">DSM 27192</strain>
    </source>
</reference>
<evidence type="ECO:0000313" key="3">
    <source>
        <dbReference type="Proteomes" id="UP000279259"/>
    </source>
</evidence>
<comment type="caution">
    <text evidence="2">The sequence shown here is derived from an EMBL/GenBank/DDBJ whole genome shotgun (WGS) entry which is preliminary data.</text>
</comment>
<protein>
    <submittedName>
        <fullName evidence="2">Uncharacterized protein</fullName>
    </submittedName>
</protein>
<proteinExistence type="predicted"/>
<organism evidence="2 3">
    <name type="scientific">Saitozyma podzolica</name>
    <dbReference type="NCBI Taxonomy" id="1890683"/>
    <lineage>
        <taxon>Eukaryota</taxon>
        <taxon>Fungi</taxon>
        <taxon>Dikarya</taxon>
        <taxon>Basidiomycota</taxon>
        <taxon>Agaricomycotina</taxon>
        <taxon>Tremellomycetes</taxon>
        <taxon>Tremellales</taxon>
        <taxon>Trimorphomycetaceae</taxon>
        <taxon>Saitozyma</taxon>
    </lineage>
</organism>
<dbReference type="EMBL" id="RSCD01000010">
    <property type="protein sequence ID" value="RSH90544.1"/>
    <property type="molecule type" value="Genomic_DNA"/>
</dbReference>
<evidence type="ECO:0000256" key="1">
    <source>
        <dbReference type="SAM" id="MobiDB-lite"/>
    </source>
</evidence>
<sequence>MSNTGTDSTQQTDLTGLVILRLMWEANRLITPDGGVTDDEQRADREANGIHFLHKDIRQEYPGGARTYIATVNSRPEWYAGGEIDGNTLKAVERMARDGYTHNHGSGQSSGSTGTGRE</sequence>
<accession>A0A427YHR4</accession>
<keyword evidence="3" id="KW-1185">Reference proteome</keyword>
<dbReference type="Proteomes" id="UP000279259">
    <property type="component" value="Unassembled WGS sequence"/>
</dbReference>
<evidence type="ECO:0000313" key="2">
    <source>
        <dbReference type="EMBL" id="RSH90544.1"/>
    </source>
</evidence>